<accession>A0ABV1GE78</accession>
<keyword evidence="6 7" id="KW-0275">Fatty acid biosynthesis</keyword>
<keyword evidence="12" id="KW-1185">Reference proteome</keyword>
<feature type="domain" description="Carrier" evidence="10">
    <location>
        <begin position="1"/>
        <end position="75"/>
    </location>
</feature>
<evidence type="ECO:0000256" key="1">
    <source>
        <dbReference type="ARBA" id="ARBA00022450"/>
    </source>
</evidence>
<evidence type="ECO:0000256" key="4">
    <source>
        <dbReference type="ARBA" id="ARBA00022832"/>
    </source>
</evidence>
<feature type="modified residue" description="O-(pantetheine 4'-phosphoryl)serine" evidence="7">
    <location>
        <position position="35"/>
    </location>
</feature>
<dbReference type="EMBL" id="JBBMFA010000082">
    <property type="protein sequence ID" value="MEQ2520136.1"/>
    <property type="molecule type" value="Genomic_DNA"/>
</dbReference>
<dbReference type="Proteomes" id="UP001477672">
    <property type="component" value="Unassembled WGS sequence"/>
</dbReference>
<dbReference type="HAMAP" id="MF_01217">
    <property type="entry name" value="Acyl_carrier"/>
    <property type="match status" value="1"/>
</dbReference>
<comment type="subcellular location">
    <subcellularLocation>
        <location evidence="7">Cytoplasm</location>
    </subcellularLocation>
</comment>
<dbReference type="NCBIfam" id="TIGR00517">
    <property type="entry name" value="acyl_carrier"/>
    <property type="match status" value="1"/>
</dbReference>
<comment type="caution">
    <text evidence="11">The sequence shown here is derived from an EMBL/GenBank/DDBJ whole genome shotgun (WGS) entry which is preliminary data.</text>
</comment>
<dbReference type="InterPro" id="IPR003231">
    <property type="entry name" value="ACP"/>
</dbReference>
<dbReference type="SUPFAM" id="SSF47336">
    <property type="entry name" value="ACP-like"/>
    <property type="match status" value="1"/>
</dbReference>
<comment type="pathway">
    <text evidence="7 9">Lipid metabolism; fatty acid biosynthesis.</text>
</comment>
<evidence type="ECO:0000259" key="10">
    <source>
        <dbReference type="PROSITE" id="PS50075"/>
    </source>
</evidence>
<dbReference type="NCBIfam" id="NF002151">
    <property type="entry name" value="PRK00982.1-5"/>
    <property type="match status" value="1"/>
</dbReference>
<keyword evidence="4 7" id="KW-0276">Fatty acid metabolism</keyword>
<evidence type="ECO:0000256" key="3">
    <source>
        <dbReference type="ARBA" id="ARBA00022553"/>
    </source>
</evidence>
<keyword evidence="5 7" id="KW-0443">Lipid metabolism</keyword>
<name>A0ABV1GE78_9FIRM</name>
<keyword evidence="7" id="KW-0963">Cytoplasm</keyword>
<organism evidence="11 12">
    <name type="scientific">Ruthenibacterium intestinale</name>
    <dbReference type="NCBI Taxonomy" id="3133163"/>
    <lineage>
        <taxon>Bacteria</taxon>
        <taxon>Bacillati</taxon>
        <taxon>Bacillota</taxon>
        <taxon>Clostridia</taxon>
        <taxon>Eubacteriales</taxon>
        <taxon>Oscillospiraceae</taxon>
        <taxon>Ruthenibacterium</taxon>
    </lineage>
</organism>
<reference evidence="11 12" key="1">
    <citation type="submission" date="2024-03" db="EMBL/GenBank/DDBJ databases">
        <title>Human intestinal bacterial collection.</title>
        <authorList>
            <person name="Pauvert C."/>
            <person name="Hitch T.C.A."/>
            <person name="Clavel T."/>
        </authorList>
    </citation>
    <scope>NUCLEOTIDE SEQUENCE [LARGE SCALE GENOMIC DNA]</scope>
    <source>
        <strain evidence="11 12">CLA-JM-H11</strain>
    </source>
</reference>
<dbReference type="Pfam" id="PF00550">
    <property type="entry name" value="PP-binding"/>
    <property type="match status" value="1"/>
</dbReference>
<evidence type="ECO:0000256" key="2">
    <source>
        <dbReference type="ARBA" id="ARBA00022516"/>
    </source>
</evidence>
<dbReference type="PANTHER" id="PTHR20863:SF76">
    <property type="entry name" value="CARRIER DOMAIN-CONTAINING PROTEIN"/>
    <property type="match status" value="1"/>
</dbReference>
<dbReference type="PANTHER" id="PTHR20863">
    <property type="entry name" value="ACYL CARRIER PROTEIN"/>
    <property type="match status" value="1"/>
</dbReference>
<keyword evidence="1 7" id="KW-0596">Phosphopantetheine</keyword>
<dbReference type="Gene3D" id="1.10.1200.10">
    <property type="entry name" value="ACP-like"/>
    <property type="match status" value="1"/>
</dbReference>
<comment type="PTM">
    <text evidence="9">4'-phosphopantetheine is transferred from CoA to a specific serine of apo-ACP by acpS.</text>
</comment>
<sequence>MIFERVREIICSQLDLDEDRVTMDSNILEDFDADSLDLVDLVMSFEDEFGIEVPDDQTENFHTVGDIVRYIEENT</sequence>
<dbReference type="InterPro" id="IPR036736">
    <property type="entry name" value="ACP-like_sf"/>
</dbReference>
<proteinExistence type="inferred from homology"/>
<dbReference type="InterPro" id="IPR009081">
    <property type="entry name" value="PP-bd_ACP"/>
</dbReference>
<protein>
    <recommendedName>
        <fullName evidence="7 8">Acyl carrier protein</fullName>
        <shortName evidence="7">ACP</shortName>
    </recommendedName>
</protein>
<dbReference type="NCBIfam" id="NF002148">
    <property type="entry name" value="PRK00982.1-2"/>
    <property type="match status" value="1"/>
</dbReference>
<keyword evidence="2 7" id="KW-0444">Lipid biosynthesis</keyword>
<evidence type="ECO:0000256" key="7">
    <source>
        <dbReference type="HAMAP-Rule" id="MF_01217"/>
    </source>
</evidence>
<comment type="similarity">
    <text evidence="7">Belongs to the acyl carrier protein (ACP) family.</text>
</comment>
<keyword evidence="3 7" id="KW-0597">Phosphoprotein</keyword>
<evidence type="ECO:0000256" key="5">
    <source>
        <dbReference type="ARBA" id="ARBA00023098"/>
    </source>
</evidence>
<dbReference type="RefSeq" id="WP_349215577.1">
    <property type="nucleotide sequence ID" value="NZ_JBBMFA010000082.1"/>
</dbReference>
<comment type="function">
    <text evidence="7 9">Carrier of the growing fatty acid chain in fatty acid biosynthesis.</text>
</comment>
<evidence type="ECO:0000256" key="8">
    <source>
        <dbReference type="NCBIfam" id="TIGR00517"/>
    </source>
</evidence>
<dbReference type="NCBIfam" id="NF002150">
    <property type="entry name" value="PRK00982.1-4"/>
    <property type="match status" value="1"/>
</dbReference>
<dbReference type="PROSITE" id="PS50075">
    <property type="entry name" value="CARRIER"/>
    <property type="match status" value="1"/>
</dbReference>
<evidence type="ECO:0000313" key="12">
    <source>
        <dbReference type="Proteomes" id="UP001477672"/>
    </source>
</evidence>
<evidence type="ECO:0000256" key="6">
    <source>
        <dbReference type="ARBA" id="ARBA00023160"/>
    </source>
</evidence>
<evidence type="ECO:0000256" key="9">
    <source>
        <dbReference type="RuleBase" id="RU003545"/>
    </source>
</evidence>
<gene>
    <name evidence="7" type="primary">acpP</name>
    <name evidence="11" type="ORF">WMO24_06800</name>
</gene>
<evidence type="ECO:0000313" key="11">
    <source>
        <dbReference type="EMBL" id="MEQ2520136.1"/>
    </source>
</evidence>
<comment type="PTM">
    <text evidence="7">4'-phosphopantetheine is transferred from CoA to a specific serine of apo-ACP by AcpS. This modification is essential for activity because fatty acids are bound in thioester linkage to the sulfhydryl of the prosthetic group.</text>
</comment>